<organism evidence="1 2">
    <name type="scientific">Ophiocordyceps sinensis</name>
    <dbReference type="NCBI Taxonomy" id="72228"/>
    <lineage>
        <taxon>Eukaryota</taxon>
        <taxon>Fungi</taxon>
        <taxon>Dikarya</taxon>
        <taxon>Ascomycota</taxon>
        <taxon>Pezizomycotina</taxon>
        <taxon>Sordariomycetes</taxon>
        <taxon>Hypocreomycetidae</taxon>
        <taxon>Hypocreales</taxon>
        <taxon>Ophiocordycipitaceae</taxon>
        <taxon>Ophiocordyceps</taxon>
    </lineage>
</organism>
<protein>
    <submittedName>
        <fullName evidence="1">Uncharacterized protein</fullName>
    </submittedName>
</protein>
<accession>A0A8H4PYK6</accession>
<keyword evidence="2" id="KW-1185">Reference proteome</keyword>
<evidence type="ECO:0000313" key="1">
    <source>
        <dbReference type="EMBL" id="KAF4512845.1"/>
    </source>
</evidence>
<sequence>MVPDRSRYRFDDDGDPGSLYWEHLMDHELTLLRCYFVERMRVLEPQWVSVFESSRLQKDFDLAANSCDSEFLAPHINKWIDAVVAGTKMTTSLYDQIHTS</sequence>
<gene>
    <name evidence="1" type="ORF">G6O67_000181</name>
</gene>
<evidence type="ECO:0000313" key="2">
    <source>
        <dbReference type="Proteomes" id="UP000557566"/>
    </source>
</evidence>
<dbReference type="OrthoDB" id="2968323at2759"/>
<dbReference type="AlphaFoldDB" id="A0A8H4PYK6"/>
<name>A0A8H4PYK6_9HYPO</name>
<dbReference type="EMBL" id="JAAVMX010000001">
    <property type="protein sequence ID" value="KAF4512845.1"/>
    <property type="molecule type" value="Genomic_DNA"/>
</dbReference>
<dbReference type="Proteomes" id="UP000557566">
    <property type="component" value="Unassembled WGS sequence"/>
</dbReference>
<comment type="caution">
    <text evidence="1">The sequence shown here is derived from an EMBL/GenBank/DDBJ whole genome shotgun (WGS) entry which is preliminary data.</text>
</comment>
<reference evidence="1 2" key="1">
    <citation type="journal article" date="2020" name="Genome Biol. Evol.">
        <title>A new high-quality draft genome assembly of the Chinese cordyceps Ophiocordyceps sinensis.</title>
        <authorList>
            <person name="Shu R."/>
            <person name="Zhang J."/>
            <person name="Meng Q."/>
            <person name="Zhang H."/>
            <person name="Zhou G."/>
            <person name="Li M."/>
            <person name="Wu P."/>
            <person name="Zhao Y."/>
            <person name="Chen C."/>
            <person name="Qin Q."/>
        </authorList>
    </citation>
    <scope>NUCLEOTIDE SEQUENCE [LARGE SCALE GENOMIC DNA]</scope>
    <source>
        <strain evidence="1 2">IOZ07</strain>
    </source>
</reference>
<proteinExistence type="predicted"/>